<sequence>MVSIINIAMKNAINGFLFIFSIYCKLFAEQIFLFDCN</sequence>
<protein>
    <submittedName>
        <fullName evidence="2">Putative membrane protein</fullName>
    </submittedName>
</protein>
<evidence type="ECO:0000313" key="3">
    <source>
        <dbReference type="Proteomes" id="UP000005272"/>
    </source>
</evidence>
<evidence type="ECO:0000256" key="1">
    <source>
        <dbReference type="SAM" id="Phobius"/>
    </source>
</evidence>
<evidence type="ECO:0000313" key="2">
    <source>
        <dbReference type="EMBL" id="EHU39379.1"/>
    </source>
</evidence>
<dbReference type="AlphaFoldDB" id="A0A828U1Y9"/>
<dbReference type="Proteomes" id="UP000005272">
    <property type="component" value="Unassembled WGS sequence"/>
</dbReference>
<comment type="caution">
    <text evidence="2">The sequence shown here is derived from an EMBL/GenBank/DDBJ whole genome shotgun (WGS) entry which is preliminary data.</text>
</comment>
<name>A0A828U1Y9_ECOLX</name>
<keyword evidence="1" id="KW-0472">Membrane</keyword>
<proteinExistence type="predicted"/>
<reference evidence="2 3" key="1">
    <citation type="journal article" date="2012" name="J. Bacteriol.">
        <title>Draft Genome Sequences of the Diarrheagenic Escherichia coli Collection.</title>
        <authorList>
            <person name="Hazen T.H."/>
            <person name="Sahl J.W."/>
            <person name="Redman J.C."/>
            <person name="Morris C.R."/>
            <person name="Daugherty S.C."/>
            <person name="Chibucos M.C."/>
            <person name="Sengamalay N.A."/>
            <person name="Fraser-Liggett C.M."/>
            <person name="Steinsland H."/>
            <person name="Whittam T.S."/>
            <person name="Whittam B."/>
            <person name="Manning S.D."/>
            <person name="Rasko D.A."/>
        </authorList>
    </citation>
    <scope>NUCLEOTIDE SEQUENCE [LARGE SCALE GENOMIC DNA]</scope>
    <source>
        <strain evidence="2 3">DEC2D</strain>
    </source>
</reference>
<gene>
    <name evidence="2" type="ORF">ECDEC2D_4352</name>
</gene>
<organism evidence="2 3">
    <name type="scientific">Escherichia coli DEC2D</name>
    <dbReference type="NCBI Taxonomy" id="868141"/>
    <lineage>
        <taxon>Bacteria</taxon>
        <taxon>Pseudomonadati</taxon>
        <taxon>Pseudomonadota</taxon>
        <taxon>Gammaproteobacteria</taxon>
        <taxon>Enterobacterales</taxon>
        <taxon>Enterobacteriaceae</taxon>
        <taxon>Escherichia</taxon>
    </lineage>
</organism>
<feature type="transmembrane region" description="Helical" evidence="1">
    <location>
        <begin position="12"/>
        <end position="34"/>
    </location>
</feature>
<keyword evidence="1" id="KW-0812">Transmembrane</keyword>
<dbReference type="EMBL" id="AIFC01000039">
    <property type="protein sequence ID" value="EHU39379.1"/>
    <property type="molecule type" value="Genomic_DNA"/>
</dbReference>
<keyword evidence="1" id="KW-1133">Transmembrane helix</keyword>
<accession>A0A828U1Y9</accession>